<sequence length="196" mass="20122">MFTPPPQYQEPPANLRPIYYEGKDLKQSMSVHDYYPPQSAAPDPSNWSPSRAKLPFWRKKKGIALIVLLSNIIILAIVLGVVFATRGHHSATHSTGSSAGDNSEGSLSSTNQDGIPPVSNSPSSSASAPSFSSSSPPSSASPSASATMASMLPLFSAVAPSPAGGTTGADDSKTKPNAGGGNSDRVADLADQAKSP</sequence>
<name>A0AAD5YX78_9AGAR</name>
<feature type="region of interest" description="Disordered" evidence="1">
    <location>
        <begin position="89"/>
        <end position="196"/>
    </location>
</feature>
<feature type="transmembrane region" description="Helical" evidence="2">
    <location>
        <begin position="63"/>
        <end position="84"/>
    </location>
</feature>
<evidence type="ECO:0000256" key="2">
    <source>
        <dbReference type="SAM" id="Phobius"/>
    </source>
</evidence>
<keyword evidence="4" id="KW-1185">Reference proteome</keyword>
<proteinExistence type="predicted"/>
<evidence type="ECO:0000313" key="4">
    <source>
        <dbReference type="Proteomes" id="UP001213000"/>
    </source>
</evidence>
<dbReference type="AlphaFoldDB" id="A0AAD5YX78"/>
<dbReference type="EMBL" id="JANIEX010000108">
    <property type="protein sequence ID" value="KAJ3573287.1"/>
    <property type="molecule type" value="Genomic_DNA"/>
</dbReference>
<accession>A0AAD5YX78</accession>
<keyword evidence="2" id="KW-1133">Transmembrane helix</keyword>
<protein>
    <submittedName>
        <fullName evidence="3">Uncharacterized protein</fullName>
    </submittedName>
</protein>
<evidence type="ECO:0000256" key="1">
    <source>
        <dbReference type="SAM" id="MobiDB-lite"/>
    </source>
</evidence>
<feature type="compositionally biased region" description="Polar residues" evidence="1">
    <location>
        <begin position="101"/>
        <end position="113"/>
    </location>
</feature>
<gene>
    <name evidence="3" type="ORF">NP233_g2534</name>
</gene>
<comment type="caution">
    <text evidence="3">The sequence shown here is derived from an EMBL/GenBank/DDBJ whole genome shotgun (WGS) entry which is preliminary data.</text>
</comment>
<reference evidence="3" key="1">
    <citation type="submission" date="2022-07" db="EMBL/GenBank/DDBJ databases">
        <title>Genome Sequence of Leucocoprinus birnbaumii.</title>
        <authorList>
            <person name="Buettner E."/>
        </authorList>
    </citation>
    <scope>NUCLEOTIDE SEQUENCE</scope>
    <source>
        <strain evidence="3">VT141</strain>
    </source>
</reference>
<keyword evidence="2" id="KW-0812">Transmembrane</keyword>
<feature type="compositionally biased region" description="Low complexity" evidence="1">
    <location>
        <begin position="116"/>
        <end position="150"/>
    </location>
</feature>
<keyword evidence="2" id="KW-0472">Membrane</keyword>
<evidence type="ECO:0000313" key="3">
    <source>
        <dbReference type="EMBL" id="KAJ3573287.1"/>
    </source>
</evidence>
<organism evidence="3 4">
    <name type="scientific">Leucocoprinus birnbaumii</name>
    <dbReference type="NCBI Taxonomy" id="56174"/>
    <lineage>
        <taxon>Eukaryota</taxon>
        <taxon>Fungi</taxon>
        <taxon>Dikarya</taxon>
        <taxon>Basidiomycota</taxon>
        <taxon>Agaricomycotina</taxon>
        <taxon>Agaricomycetes</taxon>
        <taxon>Agaricomycetidae</taxon>
        <taxon>Agaricales</taxon>
        <taxon>Agaricineae</taxon>
        <taxon>Agaricaceae</taxon>
        <taxon>Leucocoprinus</taxon>
    </lineage>
</organism>
<dbReference type="Proteomes" id="UP001213000">
    <property type="component" value="Unassembled WGS sequence"/>
</dbReference>